<protein>
    <submittedName>
        <fullName evidence="1">Uncharacterized protein</fullName>
    </submittedName>
</protein>
<dbReference type="AlphaFoldDB" id="A0A453KVG2"/>
<dbReference type="EnsemblPlants" id="AET5Gv20525700.14">
    <property type="protein sequence ID" value="AET5Gv20525700.14"/>
    <property type="gene ID" value="AET5Gv20525700"/>
</dbReference>
<dbReference type="Gramene" id="AET5Gv20525700.14">
    <property type="protein sequence ID" value="AET5Gv20525700.14"/>
    <property type="gene ID" value="AET5Gv20525700"/>
</dbReference>
<proteinExistence type="predicted"/>
<dbReference type="Proteomes" id="UP000015105">
    <property type="component" value="Chromosome 5D"/>
</dbReference>
<evidence type="ECO:0000313" key="1">
    <source>
        <dbReference type="EnsemblPlants" id="AET5Gv20525700.14"/>
    </source>
</evidence>
<accession>A0A453KVG2</accession>
<reference evidence="1" key="4">
    <citation type="submission" date="2019-03" db="UniProtKB">
        <authorList>
            <consortium name="EnsemblPlants"/>
        </authorList>
    </citation>
    <scope>IDENTIFICATION</scope>
</reference>
<organism evidence="1 2">
    <name type="scientific">Aegilops tauschii subsp. strangulata</name>
    <name type="common">Goatgrass</name>
    <dbReference type="NCBI Taxonomy" id="200361"/>
    <lineage>
        <taxon>Eukaryota</taxon>
        <taxon>Viridiplantae</taxon>
        <taxon>Streptophyta</taxon>
        <taxon>Embryophyta</taxon>
        <taxon>Tracheophyta</taxon>
        <taxon>Spermatophyta</taxon>
        <taxon>Magnoliopsida</taxon>
        <taxon>Liliopsida</taxon>
        <taxon>Poales</taxon>
        <taxon>Poaceae</taxon>
        <taxon>BOP clade</taxon>
        <taxon>Pooideae</taxon>
        <taxon>Triticodae</taxon>
        <taxon>Triticeae</taxon>
        <taxon>Triticinae</taxon>
        <taxon>Aegilops</taxon>
    </lineage>
</organism>
<reference evidence="1" key="5">
    <citation type="journal article" date="2021" name="G3 (Bethesda)">
        <title>Aegilops tauschii genome assembly Aet v5.0 features greater sequence contiguity and improved annotation.</title>
        <authorList>
            <person name="Wang L."/>
            <person name="Zhu T."/>
            <person name="Rodriguez J.C."/>
            <person name="Deal K.R."/>
            <person name="Dubcovsky J."/>
            <person name="McGuire P.E."/>
            <person name="Lux T."/>
            <person name="Spannagl M."/>
            <person name="Mayer K.F.X."/>
            <person name="Baldrich P."/>
            <person name="Meyers B.C."/>
            <person name="Huo N."/>
            <person name="Gu Y.Q."/>
            <person name="Zhou H."/>
            <person name="Devos K.M."/>
            <person name="Bennetzen J.L."/>
            <person name="Unver T."/>
            <person name="Budak H."/>
            <person name="Gulick P.J."/>
            <person name="Galiba G."/>
            <person name="Kalapos B."/>
            <person name="Nelson D.R."/>
            <person name="Li P."/>
            <person name="You F.M."/>
            <person name="Luo M.C."/>
            <person name="Dvorak J."/>
        </authorList>
    </citation>
    <scope>NUCLEOTIDE SEQUENCE [LARGE SCALE GENOMIC DNA]</scope>
    <source>
        <strain evidence="1">cv. AL8/78</strain>
    </source>
</reference>
<name>A0A453KVG2_AEGTS</name>
<sequence length="31" mass="3494">MLRWGPPTSNSKIVLLPPTHINCCCFSTTLY</sequence>
<evidence type="ECO:0000313" key="2">
    <source>
        <dbReference type="Proteomes" id="UP000015105"/>
    </source>
</evidence>
<keyword evidence="2" id="KW-1185">Reference proteome</keyword>
<reference evidence="1" key="3">
    <citation type="journal article" date="2017" name="Nature">
        <title>Genome sequence of the progenitor of the wheat D genome Aegilops tauschii.</title>
        <authorList>
            <person name="Luo M.C."/>
            <person name="Gu Y.Q."/>
            <person name="Puiu D."/>
            <person name="Wang H."/>
            <person name="Twardziok S.O."/>
            <person name="Deal K.R."/>
            <person name="Huo N."/>
            <person name="Zhu T."/>
            <person name="Wang L."/>
            <person name="Wang Y."/>
            <person name="McGuire P.E."/>
            <person name="Liu S."/>
            <person name="Long H."/>
            <person name="Ramasamy R.K."/>
            <person name="Rodriguez J.C."/>
            <person name="Van S.L."/>
            <person name="Yuan L."/>
            <person name="Wang Z."/>
            <person name="Xia Z."/>
            <person name="Xiao L."/>
            <person name="Anderson O.D."/>
            <person name="Ouyang S."/>
            <person name="Liang Y."/>
            <person name="Zimin A.V."/>
            <person name="Pertea G."/>
            <person name="Qi P."/>
            <person name="Bennetzen J.L."/>
            <person name="Dai X."/>
            <person name="Dawson M.W."/>
            <person name="Muller H.G."/>
            <person name="Kugler K."/>
            <person name="Rivarola-Duarte L."/>
            <person name="Spannagl M."/>
            <person name="Mayer K.F.X."/>
            <person name="Lu F.H."/>
            <person name="Bevan M.W."/>
            <person name="Leroy P."/>
            <person name="Li P."/>
            <person name="You F.M."/>
            <person name="Sun Q."/>
            <person name="Liu Z."/>
            <person name="Lyons E."/>
            <person name="Wicker T."/>
            <person name="Salzberg S.L."/>
            <person name="Devos K.M."/>
            <person name="Dvorak J."/>
        </authorList>
    </citation>
    <scope>NUCLEOTIDE SEQUENCE [LARGE SCALE GENOMIC DNA]</scope>
    <source>
        <strain evidence="1">cv. AL8/78</strain>
    </source>
</reference>
<reference evidence="2" key="2">
    <citation type="journal article" date="2017" name="Nat. Plants">
        <title>The Aegilops tauschii genome reveals multiple impacts of transposons.</title>
        <authorList>
            <person name="Zhao G."/>
            <person name="Zou C."/>
            <person name="Li K."/>
            <person name="Wang K."/>
            <person name="Li T."/>
            <person name="Gao L."/>
            <person name="Zhang X."/>
            <person name="Wang H."/>
            <person name="Yang Z."/>
            <person name="Liu X."/>
            <person name="Jiang W."/>
            <person name="Mao L."/>
            <person name="Kong X."/>
            <person name="Jiao Y."/>
            <person name="Jia J."/>
        </authorList>
    </citation>
    <scope>NUCLEOTIDE SEQUENCE [LARGE SCALE GENOMIC DNA]</scope>
    <source>
        <strain evidence="2">cv. AL8/78</strain>
    </source>
</reference>
<reference evidence="2" key="1">
    <citation type="journal article" date="2014" name="Science">
        <title>Ancient hybridizations among the ancestral genomes of bread wheat.</title>
        <authorList>
            <consortium name="International Wheat Genome Sequencing Consortium,"/>
            <person name="Marcussen T."/>
            <person name="Sandve S.R."/>
            <person name="Heier L."/>
            <person name="Spannagl M."/>
            <person name="Pfeifer M."/>
            <person name="Jakobsen K.S."/>
            <person name="Wulff B.B."/>
            <person name="Steuernagel B."/>
            <person name="Mayer K.F."/>
            <person name="Olsen O.A."/>
        </authorList>
    </citation>
    <scope>NUCLEOTIDE SEQUENCE [LARGE SCALE GENOMIC DNA]</scope>
    <source>
        <strain evidence="2">cv. AL8/78</strain>
    </source>
</reference>